<evidence type="ECO:0000256" key="5">
    <source>
        <dbReference type="ARBA" id="ARBA00022725"/>
    </source>
</evidence>
<comment type="subcellular location">
    <subcellularLocation>
        <location evidence="1 10">Cell membrane</location>
        <topology evidence="1 10">Multi-pass membrane protein</topology>
    </subcellularLocation>
</comment>
<keyword evidence="5 10" id="KW-0552">Olfaction</keyword>
<keyword evidence="2" id="KW-1003">Cell membrane</keyword>
<keyword evidence="9 10" id="KW-0807">Transducer</keyword>
<feature type="transmembrane region" description="Helical" evidence="10">
    <location>
        <begin position="252"/>
        <end position="276"/>
    </location>
</feature>
<evidence type="ECO:0000256" key="10">
    <source>
        <dbReference type="RuleBase" id="RU351113"/>
    </source>
</evidence>
<evidence type="ECO:0000256" key="3">
    <source>
        <dbReference type="ARBA" id="ARBA00022606"/>
    </source>
</evidence>
<evidence type="ECO:0000256" key="2">
    <source>
        <dbReference type="ARBA" id="ARBA00022475"/>
    </source>
</evidence>
<dbReference type="AlphaFoldDB" id="A0AA38M944"/>
<gene>
    <name evidence="11" type="ORF">Zmor_019723</name>
</gene>
<feature type="transmembrane region" description="Helical" evidence="10">
    <location>
        <begin position="5"/>
        <end position="23"/>
    </location>
</feature>
<dbReference type="GO" id="GO:0005886">
    <property type="term" value="C:plasma membrane"/>
    <property type="evidence" value="ECO:0007669"/>
    <property type="project" value="UniProtKB-SubCell"/>
</dbReference>
<comment type="caution">
    <text evidence="11">The sequence shown here is derived from an EMBL/GenBank/DDBJ whole genome shotgun (WGS) entry which is preliminary data.</text>
</comment>
<comment type="caution">
    <text evidence="10">Lacks conserved residue(s) required for the propagation of feature annotation.</text>
</comment>
<evidence type="ECO:0000256" key="7">
    <source>
        <dbReference type="ARBA" id="ARBA00023136"/>
    </source>
</evidence>
<dbReference type="PANTHER" id="PTHR21137">
    <property type="entry name" value="ODORANT RECEPTOR"/>
    <property type="match status" value="1"/>
</dbReference>
<evidence type="ECO:0000256" key="4">
    <source>
        <dbReference type="ARBA" id="ARBA00022692"/>
    </source>
</evidence>
<evidence type="ECO:0000313" key="12">
    <source>
        <dbReference type="Proteomes" id="UP001168821"/>
    </source>
</evidence>
<reference evidence="11" key="1">
    <citation type="journal article" date="2023" name="G3 (Bethesda)">
        <title>Whole genome assemblies of Zophobas morio and Tenebrio molitor.</title>
        <authorList>
            <person name="Kaur S."/>
            <person name="Stinson S.A."/>
            <person name="diCenzo G.C."/>
        </authorList>
    </citation>
    <scope>NUCLEOTIDE SEQUENCE</scope>
    <source>
        <strain evidence="11">QUZm001</strain>
    </source>
</reference>
<evidence type="ECO:0000256" key="6">
    <source>
        <dbReference type="ARBA" id="ARBA00022989"/>
    </source>
</evidence>
<keyword evidence="7 10" id="KW-0472">Membrane</keyword>
<keyword evidence="3 10" id="KW-0716">Sensory transduction</keyword>
<accession>A0AA38M944</accession>
<proteinExistence type="inferred from homology"/>
<dbReference type="Proteomes" id="UP001168821">
    <property type="component" value="Unassembled WGS sequence"/>
</dbReference>
<keyword evidence="12" id="KW-1185">Reference proteome</keyword>
<dbReference type="GO" id="GO:0007165">
    <property type="term" value="P:signal transduction"/>
    <property type="evidence" value="ECO:0007669"/>
    <property type="project" value="UniProtKB-KW"/>
</dbReference>
<feature type="transmembrane region" description="Helical" evidence="10">
    <location>
        <begin position="138"/>
        <end position="164"/>
    </location>
</feature>
<organism evidence="11 12">
    <name type="scientific">Zophobas morio</name>
    <dbReference type="NCBI Taxonomy" id="2755281"/>
    <lineage>
        <taxon>Eukaryota</taxon>
        <taxon>Metazoa</taxon>
        <taxon>Ecdysozoa</taxon>
        <taxon>Arthropoda</taxon>
        <taxon>Hexapoda</taxon>
        <taxon>Insecta</taxon>
        <taxon>Pterygota</taxon>
        <taxon>Neoptera</taxon>
        <taxon>Endopterygota</taxon>
        <taxon>Coleoptera</taxon>
        <taxon>Polyphaga</taxon>
        <taxon>Cucujiformia</taxon>
        <taxon>Tenebrionidae</taxon>
        <taxon>Zophobas</taxon>
    </lineage>
</organism>
<dbReference type="EMBL" id="JALNTZ010000006">
    <property type="protein sequence ID" value="KAJ3647871.1"/>
    <property type="molecule type" value="Genomic_DNA"/>
</dbReference>
<dbReference type="Pfam" id="PF02949">
    <property type="entry name" value="7tm_6"/>
    <property type="match status" value="1"/>
</dbReference>
<evidence type="ECO:0000256" key="9">
    <source>
        <dbReference type="ARBA" id="ARBA00023224"/>
    </source>
</evidence>
<keyword evidence="6 10" id="KW-1133">Transmembrane helix</keyword>
<evidence type="ECO:0000256" key="1">
    <source>
        <dbReference type="ARBA" id="ARBA00004651"/>
    </source>
</evidence>
<dbReference type="PANTHER" id="PTHR21137:SF35">
    <property type="entry name" value="ODORANT RECEPTOR 19A-RELATED"/>
    <property type="match status" value="1"/>
</dbReference>
<feature type="transmembrane region" description="Helical" evidence="10">
    <location>
        <begin position="306"/>
        <end position="326"/>
    </location>
</feature>
<keyword evidence="4 10" id="KW-0812">Transmembrane</keyword>
<comment type="similarity">
    <text evidence="10">Belongs to the insect chemoreceptor superfamily. Heteromeric odorant receptor channel (TC 1.A.69) family.</text>
</comment>
<feature type="transmembrane region" description="Helical" evidence="10">
    <location>
        <begin position="29"/>
        <end position="49"/>
    </location>
</feature>
<feature type="transmembrane region" description="Helical" evidence="10">
    <location>
        <begin position="225"/>
        <end position="246"/>
    </location>
</feature>
<protein>
    <recommendedName>
        <fullName evidence="10">Odorant receptor</fullName>
    </recommendedName>
</protein>
<dbReference type="GO" id="GO:0005549">
    <property type="term" value="F:odorant binding"/>
    <property type="evidence" value="ECO:0007669"/>
    <property type="project" value="InterPro"/>
</dbReference>
<dbReference type="InterPro" id="IPR004117">
    <property type="entry name" value="7tm6_olfct_rcpt"/>
</dbReference>
<evidence type="ECO:0000313" key="11">
    <source>
        <dbReference type="EMBL" id="KAJ3647871.1"/>
    </source>
</evidence>
<keyword evidence="8 10" id="KW-0675">Receptor</keyword>
<name>A0AA38M944_9CUCU</name>
<evidence type="ECO:0000256" key="8">
    <source>
        <dbReference type="ARBA" id="ARBA00023170"/>
    </source>
</evidence>
<sequence length="354" mass="40726">MISYFYYGFFITTAVGNVGLMLVQNEWKLLFSQYLAFVGAWPMMFSCYVTRYNPEYIRMFWKIYDDIFPFLWPLRSMGKEQFDKFQKLSKLTTTASKIVIALALITSTGGLPWYGDEYYVFLPVKIAVDYFDAWSSQIYLIIFYSSFYHISLTIISNVFFLAYLGLHLYNQLEMLDLRLRNLLNGPDLNCALEDTAYQEFVNAELISCIKLHQILLKFTERVNELIYYPIFYYTIGGILIGLGVVFGPKTSITGAALRIGCISVMAVGVTAVFCTLGQKLANESERVFISACSTPWYLWNSGNRKLLCFFLLKTQQLLILSSSGLITINHVLLIRFYRAMYSALMFLLNVSRSA</sequence>
<dbReference type="GO" id="GO:0004984">
    <property type="term" value="F:olfactory receptor activity"/>
    <property type="evidence" value="ECO:0007669"/>
    <property type="project" value="InterPro"/>
</dbReference>